<dbReference type="Proteomes" id="UP000275385">
    <property type="component" value="Unassembled WGS sequence"/>
</dbReference>
<evidence type="ECO:0008006" key="4">
    <source>
        <dbReference type="Google" id="ProtNLM"/>
    </source>
</evidence>
<protein>
    <recommendedName>
        <fullName evidence="4">Circumsporozoite protein</fullName>
    </recommendedName>
</protein>
<keyword evidence="3" id="KW-1185">Reference proteome</keyword>
<evidence type="ECO:0000256" key="1">
    <source>
        <dbReference type="SAM" id="MobiDB-lite"/>
    </source>
</evidence>
<feature type="region of interest" description="Disordered" evidence="1">
    <location>
        <begin position="242"/>
        <end position="269"/>
    </location>
</feature>
<name>A0A420Y023_9PEZI</name>
<organism evidence="2 3">
    <name type="scientific">Coniochaeta pulveracea</name>
    <dbReference type="NCBI Taxonomy" id="177199"/>
    <lineage>
        <taxon>Eukaryota</taxon>
        <taxon>Fungi</taxon>
        <taxon>Dikarya</taxon>
        <taxon>Ascomycota</taxon>
        <taxon>Pezizomycotina</taxon>
        <taxon>Sordariomycetes</taxon>
        <taxon>Sordariomycetidae</taxon>
        <taxon>Coniochaetales</taxon>
        <taxon>Coniochaetaceae</taxon>
        <taxon>Coniochaeta</taxon>
    </lineage>
</organism>
<accession>A0A420Y023</accession>
<evidence type="ECO:0000313" key="2">
    <source>
        <dbReference type="EMBL" id="RKU41273.1"/>
    </source>
</evidence>
<feature type="compositionally biased region" description="Polar residues" evidence="1">
    <location>
        <begin position="428"/>
        <end position="438"/>
    </location>
</feature>
<reference evidence="2 3" key="1">
    <citation type="submission" date="2018-08" db="EMBL/GenBank/DDBJ databases">
        <title>Draft genome of the lignicolous fungus Coniochaeta pulveracea.</title>
        <authorList>
            <person name="Borstlap C.J."/>
            <person name="De Witt R.N."/>
            <person name="Botha A."/>
            <person name="Volschenk H."/>
        </authorList>
    </citation>
    <scope>NUCLEOTIDE SEQUENCE [LARGE SCALE GENOMIC DNA]</scope>
    <source>
        <strain evidence="2 3">CAB683</strain>
    </source>
</reference>
<sequence>MMFSFFTSIQQQALSFPALSFFSSVNFLSFSFFRQTVFSTTTASRSFASPATTQFRSLTITPSLPYDSNPSTATMSKTFFLSALLALAEARFGQEQAAANAIQSLSNFGNPGEAATLAGATPGVLLAGSNACAKLQLADKIVETLGNDPAVIAGAQLLVAAEKNFNPFAQTIPTICSDASLPATEALRGIVPLVDPAVTGADTENANSAQSLKTPFSAAGLSVADIMAANGFSNFTTQAADGTAGAAPASGNANTGGNNNNNNAGNDASATTSSAAAAVTTIITNCGGAPAAAPAASATSADAAATTTAAASTGTSDSGNTGNASSDVQQSTVSGLDFGLCVPTLKFEAGLNGRKDTEFTFQAVDPLVNKGQQEALNPAIIMNRICDQLTNVCQANDAAKSACLAAKSALGGGARDVTTADKWNTQLGFAGANTNPDNAPQAGLVGHS</sequence>
<dbReference type="EMBL" id="QVQW01000078">
    <property type="protein sequence ID" value="RKU41273.1"/>
    <property type="molecule type" value="Genomic_DNA"/>
</dbReference>
<evidence type="ECO:0000313" key="3">
    <source>
        <dbReference type="Proteomes" id="UP000275385"/>
    </source>
</evidence>
<dbReference type="STRING" id="177199.A0A420Y023"/>
<feature type="region of interest" description="Disordered" evidence="1">
    <location>
        <begin position="428"/>
        <end position="448"/>
    </location>
</feature>
<proteinExistence type="predicted"/>
<comment type="caution">
    <text evidence="2">The sequence shown here is derived from an EMBL/GenBank/DDBJ whole genome shotgun (WGS) entry which is preliminary data.</text>
</comment>
<dbReference type="OrthoDB" id="2141239at2759"/>
<dbReference type="AlphaFoldDB" id="A0A420Y023"/>
<gene>
    <name evidence="2" type="ORF">DL546_000263</name>
</gene>